<keyword evidence="1" id="KW-0808">Transferase</keyword>
<dbReference type="PANTHER" id="PTHR43877:SF1">
    <property type="entry name" value="ACETYLTRANSFERASE"/>
    <property type="match status" value="1"/>
</dbReference>
<dbReference type="Proteomes" id="UP000052982">
    <property type="component" value="Unassembled WGS sequence"/>
</dbReference>
<proteinExistence type="predicted"/>
<evidence type="ECO:0000313" key="5">
    <source>
        <dbReference type="Proteomes" id="UP000052982"/>
    </source>
</evidence>
<dbReference type="GO" id="GO:0016747">
    <property type="term" value="F:acyltransferase activity, transferring groups other than amino-acyl groups"/>
    <property type="evidence" value="ECO:0007669"/>
    <property type="project" value="InterPro"/>
</dbReference>
<dbReference type="SUPFAM" id="SSF55729">
    <property type="entry name" value="Acyl-CoA N-acyltransferases (Nat)"/>
    <property type="match status" value="2"/>
</dbReference>
<protein>
    <recommendedName>
        <fullName evidence="3">N-acetyltransferase domain-containing protein</fullName>
    </recommendedName>
</protein>
<keyword evidence="2" id="KW-0012">Acyltransferase</keyword>
<dbReference type="InterPro" id="IPR050832">
    <property type="entry name" value="Bact_Acetyltransf"/>
</dbReference>
<evidence type="ECO:0000256" key="2">
    <source>
        <dbReference type="ARBA" id="ARBA00023315"/>
    </source>
</evidence>
<dbReference type="Gene3D" id="3.40.630.30">
    <property type="match status" value="1"/>
</dbReference>
<sequence length="279" mass="30033">MDVPTVVDLSVRCLAVDGGLPATASPGYVEGRYAGPGVTAVGAFHDGTLIAAGSVREAGGSIVVTGQVDPSHRGRGIGTALLDRLLETARRRAGDLRVETESLTPQADAVFGARGLRRTFAEDVMRRDLSAPFPRAQLPSGVVLAEWSDDNHPEFFEAYRISFADRPGFPGWSRSRWTDWTAGDDDFRPPYSLLARSADGSPIGFVTCARDFLIQVGTAPSWRRRGLGRCLALTALTRMRAAGENEAFLDVNANNPASAALFRSLGFQPLARRARYEPA</sequence>
<name>A0A101SY72_9ACTN</name>
<evidence type="ECO:0000256" key="1">
    <source>
        <dbReference type="ARBA" id="ARBA00022679"/>
    </source>
</evidence>
<dbReference type="Pfam" id="PF00583">
    <property type="entry name" value="Acetyltransf_1"/>
    <property type="match status" value="2"/>
</dbReference>
<evidence type="ECO:0000259" key="3">
    <source>
        <dbReference type="PROSITE" id="PS51186"/>
    </source>
</evidence>
<feature type="domain" description="N-acetyltransferase" evidence="3">
    <location>
        <begin position="142"/>
        <end position="279"/>
    </location>
</feature>
<organism evidence="4 5">
    <name type="scientific">Streptomyces griseoruber</name>
    <dbReference type="NCBI Taxonomy" id="1943"/>
    <lineage>
        <taxon>Bacteria</taxon>
        <taxon>Bacillati</taxon>
        <taxon>Actinomycetota</taxon>
        <taxon>Actinomycetes</taxon>
        <taxon>Kitasatosporales</taxon>
        <taxon>Streptomycetaceae</taxon>
        <taxon>Streptomyces</taxon>
    </lineage>
</organism>
<evidence type="ECO:0000313" key="4">
    <source>
        <dbReference type="EMBL" id="KUN82341.1"/>
    </source>
</evidence>
<feature type="domain" description="N-acetyltransferase" evidence="3">
    <location>
        <begin position="1"/>
        <end position="130"/>
    </location>
</feature>
<gene>
    <name evidence="4" type="ORF">AQJ64_19885</name>
</gene>
<dbReference type="CDD" id="cd04301">
    <property type="entry name" value="NAT_SF"/>
    <property type="match status" value="2"/>
</dbReference>
<comment type="caution">
    <text evidence="4">The sequence shown here is derived from an EMBL/GenBank/DDBJ whole genome shotgun (WGS) entry which is preliminary data.</text>
</comment>
<reference evidence="4 5" key="1">
    <citation type="submission" date="2015-10" db="EMBL/GenBank/DDBJ databases">
        <title>Draft genome sequence of Streptomyces griseoruber DSM 40281, type strain for the species Streptomyces griseoruber.</title>
        <authorList>
            <person name="Ruckert C."/>
            <person name="Winkler A."/>
            <person name="Kalinowski J."/>
            <person name="Kampfer P."/>
            <person name="Glaeser S."/>
        </authorList>
    </citation>
    <scope>NUCLEOTIDE SEQUENCE [LARGE SCALE GENOMIC DNA]</scope>
    <source>
        <strain evidence="4 5">DSM 40281</strain>
    </source>
</reference>
<keyword evidence="5" id="KW-1185">Reference proteome</keyword>
<dbReference type="PANTHER" id="PTHR43877">
    <property type="entry name" value="AMINOALKYLPHOSPHONATE N-ACETYLTRANSFERASE-RELATED-RELATED"/>
    <property type="match status" value="1"/>
</dbReference>
<dbReference type="InterPro" id="IPR000182">
    <property type="entry name" value="GNAT_dom"/>
</dbReference>
<dbReference type="InterPro" id="IPR016181">
    <property type="entry name" value="Acyl_CoA_acyltransferase"/>
</dbReference>
<dbReference type="AlphaFoldDB" id="A0A101SY72"/>
<dbReference type="EMBL" id="LMWW01000032">
    <property type="protein sequence ID" value="KUN82341.1"/>
    <property type="molecule type" value="Genomic_DNA"/>
</dbReference>
<accession>A0A101SY72</accession>
<dbReference type="STRING" id="1943.AQJ64_19885"/>
<dbReference type="PROSITE" id="PS51186">
    <property type="entry name" value="GNAT"/>
    <property type="match status" value="2"/>
</dbReference>